<dbReference type="EMBL" id="JBBWRZ010000006">
    <property type="protein sequence ID" value="KAK8233425.1"/>
    <property type="molecule type" value="Genomic_DNA"/>
</dbReference>
<name>A0ABR1YLR4_9PEZI</name>
<protein>
    <submittedName>
        <fullName evidence="2">Uncharacterized protein</fullName>
    </submittedName>
</protein>
<evidence type="ECO:0000313" key="2">
    <source>
        <dbReference type="EMBL" id="KAK8233425.1"/>
    </source>
</evidence>
<feature type="compositionally biased region" description="Polar residues" evidence="1">
    <location>
        <begin position="134"/>
        <end position="158"/>
    </location>
</feature>
<keyword evidence="3" id="KW-1185">Reference proteome</keyword>
<feature type="compositionally biased region" description="Basic and acidic residues" evidence="1">
    <location>
        <begin position="272"/>
        <end position="299"/>
    </location>
</feature>
<evidence type="ECO:0000256" key="1">
    <source>
        <dbReference type="SAM" id="MobiDB-lite"/>
    </source>
</evidence>
<feature type="non-terminal residue" evidence="2">
    <location>
        <position position="330"/>
    </location>
</feature>
<accession>A0ABR1YLR4</accession>
<dbReference type="Proteomes" id="UP001492380">
    <property type="component" value="Unassembled WGS sequence"/>
</dbReference>
<gene>
    <name evidence="2" type="ORF">HDK90DRAFT_486639</name>
</gene>
<proteinExistence type="predicted"/>
<reference evidence="2 3" key="1">
    <citation type="submission" date="2024-04" db="EMBL/GenBank/DDBJ databases">
        <title>Phyllosticta paracitricarpa is synonymous to the EU quarantine fungus P. citricarpa based on phylogenomic analyses.</title>
        <authorList>
            <consortium name="Lawrence Berkeley National Laboratory"/>
            <person name="Van Ingen-Buijs V.A."/>
            <person name="Van Westerhoven A.C."/>
            <person name="Haridas S."/>
            <person name="Skiadas P."/>
            <person name="Martin F."/>
            <person name="Groenewald J.Z."/>
            <person name="Crous P.W."/>
            <person name="Seidl M.F."/>
        </authorList>
    </citation>
    <scope>NUCLEOTIDE SEQUENCE [LARGE SCALE GENOMIC DNA]</scope>
    <source>
        <strain evidence="2 3">CBS 123374</strain>
    </source>
</reference>
<feature type="region of interest" description="Disordered" evidence="1">
    <location>
        <begin position="88"/>
        <end position="330"/>
    </location>
</feature>
<feature type="compositionally biased region" description="Basic and acidic residues" evidence="1">
    <location>
        <begin position="251"/>
        <end position="264"/>
    </location>
</feature>
<organism evidence="2 3">
    <name type="scientific">Phyllosticta capitalensis</name>
    <dbReference type="NCBI Taxonomy" id="121624"/>
    <lineage>
        <taxon>Eukaryota</taxon>
        <taxon>Fungi</taxon>
        <taxon>Dikarya</taxon>
        <taxon>Ascomycota</taxon>
        <taxon>Pezizomycotina</taxon>
        <taxon>Dothideomycetes</taxon>
        <taxon>Dothideomycetes incertae sedis</taxon>
        <taxon>Botryosphaeriales</taxon>
        <taxon>Phyllostictaceae</taxon>
        <taxon>Phyllosticta</taxon>
    </lineage>
</organism>
<feature type="compositionally biased region" description="Basic and acidic residues" evidence="1">
    <location>
        <begin position="221"/>
        <end position="231"/>
    </location>
</feature>
<sequence length="330" mass="36513">MFTPLRTTQDAIIAQIDSLPKEMRTMYTHAFVQIAENVIGEIDHSLWPRGMALANAVKRWNAERKAAERERLGRPASLPSEEQRLRDCLRGKMGPPPIPAPRSSPNDASNNRLGSPGGLGASMGPPPTSELAAGSSNSWTPINREQSTGSPMASSLLVTPSRHQRSSGAPPPPSNVGTPMGIPEPSRMVWYDRSPNDGKMGPPQKRVKVEHVTDDNQMVLAERREVGRDTNEEPPEIPQQATVELPPLREIIAHTTERDPESKVDSSPQEYQARETSERVRMAGDDPKSRMDFRTREDSVSDEQVTDAIPPQRTHQNDDSPSKRGYWANV</sequence>
<evidence type="ECO:0000313" key="3">
    <source>
        <dbReference type="Proteomes" id="UP001492380"/>
    </source>
</evidence>
<comment type="caution">
    <text evidence="2">The sequence shown here is derived from an EMBL/GenBank/DDBJ whole genome shotgun (WGS) entry which is preliminary data.</text>
</comment>